<protein>
    <submittedName>
        <fullName evidence="2">Uncharacterized protein</fullName>
    </submittedName>
</protein>
<evidence type="ECO:0000313" key="2">
    <source>
        <dbReference type="EMBL" id="CAD5211270.1"/>
    </source>
</evidence>
<dbReference type="EMBL" id="CAJFDH010000002">
    <property type="protein sequence ID" value="CAD5211270.1"/>
    <property type="molecule type" value="Genomic_DNA"/>
</dbReference>
<keyword evidence="1" id="KW-0732">Signal</keyword>
<evidence type="ECO:0000313" key="3">
    <source>
        <dbReference type="Proteomes" id="UP000614601"/>
    </source>
</evidence>
<evidence type="ECO:0000256" key="1">
    <source>
        <dbReference type="SAM" id="SignalP"/>
    </source>
</evidence>
<name>A0A811K8B9_9BILA</name>
<feature type="chain" id="PRO_5036220910" evidence="1">
    <location>
        <begin position="16"/>
        <end position="68"/>
    </location>
</feature>
<comment type="caution">
    <text evidence="2">The sequence shown here is derived from an EMBL/GenBank/DDBJ whole genome shotgun (WGS) entry which is preliminary data.</text>
</comment>
<dbReference type="Proteomes" id="UP000783686">
    <property type="component" value="Unassembled WGS sequence"/>
</dbReference>
<keyword evidence="3" id="KW-1185">Reference proteome</keyword>
<organism evidence="2 3">
    <name type="scientific">Bursaphelenchus okinawaensis</name>
    <dbReference type="NCBI Taxonomy" id="465554"/>
    <lineage>
        <taxon>Eukaryota</taxon>
        <taxon>Metazoa</taxon>
        <taxon>Ecdysozoa</taxon>
        <taxon>Nematoda</taxon>
        <taxon>Chromadorea</taxon>
        <taxon>Rhabditida</taxon>
        <taxon>Tylenchina</taxon>
        <taxon>Tylenchomorpha</taxon>
        <taxon>Aphelenchoidea</taxon>
        <taxon>Aphelenchoididae</taxon>
        <taxon>Bursaphelenchus</taxon>
    </lineage>
</organism>
<dbReference type="AlphaFoldDB" id="A0A811K8B9"/>
<proteinExistence type="predicted"/>
<accession>A0A811K8B9</accession>
<dbReference type="Proteomes" id="UP000614601">
    <property type="component" value="Unassembled WGS sequence"/>
</dbReference>
<reference evidence="2" key="1">
    <citation type="submission" date="2020-09" db="EMBL/GenBank/DDBJ databases">
        <authorList>
            <person name="Kikuchi T."/>
        </authorList>
    </citation>
    <scope>NUCLEOTIDE SEQUENCE</scope>
    <source>
        <strain evidence="2">SH1</strain>
    </source>
</reference>
<sequence length="68" mass="7454">MEFTLFLIAFTPAVSTNATLQGISTQEGLITDMCQYAFLQNTSLCGGICSPRFTVSIEEFVKQTILIV</sequence>
<dbReference type="EMBL" id="CAJFCW020000002">
    <property type="protein sequence ID" value="CAG9093063.1"/>
    <property type="molecule type" value="Genomic_DNA"/>
</dbReference>
<gene>
    <name evidence="2" type="ORF">BOKJ2_LOCUS3610</name>
</gene>
<feature type="signal peptide" evidence="1">
    <location>
        <begin position="1"/>
        <end position="15"/>
    </location>
</feature>